<dbReference type="KEGG" id="bsol:FSW04_00185"/>
<sequence>MRRIGVDVGGTFTDIVLWDDELGRPTVHKLPSTPADPSTAALEGIRTVADLAGIDLDGVQRVSHGTTTATNVVVQRRGARVGFITTAGYRDILHTARHKKPYSFSLFQELPWQSHPLARRRFRLPVPERVTADGRTLIPLDEDAVRAAAVELRESGVEAIAIGFL</sequence>
<dbReference type="Pfam" id="PF05378">
    <property type="entry name" value="Hydant_A_N"/>
    <property type="match status" value="1"/>
</dbReference>
<dbReference type="InterPro" id="IPR045079">
    <property type="entry name" value="Oxoprolinase-like"/>
</dbReference>
<dbReference type="Proteomes" id="UP000321805">
    <property type="component" value="Chromosome"/>
</dbReference>
<dbReference type="RefSeq" id="WP_146915011.1">
    <property type="nucleotide sequence ID" value="NZ_CP042430.1"/>
</dbReference>
<organism evidence="2 3">
    <name type="scientific">Baekduia soli</name>
    <dbReference type="NCBI Taxonomy" id="496014"/>
    <lineage>
        <taxon>Bacteria</taxon>
        <taxon>Bacillati</taxon>
        <taxon>Actinomycetota</taxon>
        <taxon>Thermoleophilia</taxon>
        <taxon>Solirubrobacterales</taxon>
        <taxon>Baekduiaceae</taxon>
        <taxon>Baekduia</taxon>
    </lineage>
</organism>
<dbReference type="AlphaFoldDB" id="A0A5B8TZI1"/>
<gene>
    <name evidence="2" type="ORF">FSW04_00185</name>
</gene>
<dbReference type="GO" id="GO:0017168">
    <property type="term" value="F:5-oxoprolinase (ATP-hydrolyzing) activity"/>
    <property type="evidence" value="ECO:0007669"/>
    <property type="project" value="TreeGrafter"/>
</dbReference>
<dbReference type="PANTHER" id="PTHR11365">
    <property type="entry name" value="5-OXOPROLINASE RELATED"/>
    <property type="match status" value="1"/>
</dbReference>
<dbReference type="InterPro" id="IPR008040">
    <property type="entry name" value="Hydant_A_N"/>
</dbReference>
<evidence type="ECO:0000259" key="1">
    <source>
        <dbReference type="Pfam" id="PF05378"/>
    </source>
</evidence>
<dbReference type="GO" id="GO:0006749">
    <property type="term" value="P:glutathione metabolic process"/>
    <property type="evidence" value="ECO:0007669"/>
    <property type="project" value="TreeGrafter"/>
</dbReference>
<dbReference type="SUPFAM" id="SSF53067">
    <property type="entry name" value="Actin-like ATPase domain"/>
    <property type="match status" value="1"/>
</dbReference>
<proteinExistence type="predicted"/>
<dbReference type="PANTHER" id="PTHR11365:SF23">
    <property type="entry name" value="HYPOTHETICAL 5-OXOPROLINASE (EUROFUNG)-RELATED"/>
    <property type="match status" value="1"/>
</dbReference>
<keyword evidence="3" id="KW-1185">Reference proteome</keyword>
<protein>
    <recommendedName>
        <fullName evidence="1">Hydantoinase/oxoprolinase N-terminal domain-containing protein</fullName>
    </recommendedName>
</protein>
<feature type="domain" description="Hydantoinase/oxoprolinase N-terminal" evidence="1">
    <location>
        <begin position="3"/>
        <end position="164"/>
    </location>
</feature>
<accession>A0A5B8TZI1</accession>
<evidence type="ECO:0000313" key="2">
    <source>
        <dbReference type="EMBL" id="QEC46136.1"/>
    </source>
</evidence>
<name>A0A5B8TZI1_9ACTN</name>
<evidence type="ECO:0000313" key="3">
    <source>
        <dbReference type="Proteomes" id="UP000321805"/>
    </source>
</evidence>
<dbReference type="OrthoDB" id="9768323at2"/>
<dbReference type="GO" id="GO:0005829">
    <property type="term" value="C:cytosol"/>
    <property type="evidence" value="ECO:0007669"/>
    <property type="project" value="TreeGrafter"/>
</dbReference>
<dbReference type="InterPro" id="IPR043129">
    <property type="entry name" value="ATPase_NBD"/>
</dbReference>
<reference evidence="2 3" key="1">
    <citation type="journal article" date="2018" name="J. Microbiol.">
        <title>Baekduia soli gen. nov., sp. nov., a novel bacterium isolated from the soil of Baekdu Mountain and proposal of a novel family name, Baekduiaceae fam. nov.</title>
        <authorList>
            <person name="An D.S."/>
            <person name="Siddiqi M.Z."/>
            <person name="Kim K.H."/>
            <person name="Yu H.S."/>
            <person name="Im W.T."/>
        </authorList>
    </citation>
    <scope>NUCLEOTIDE SEQUENCE [LARGE SCALE GENOMIC DNA]</scope>
    <source>
        <strain evidence="2 3">BR7-21</strain>
    </source>
</reference>
<dbReference type="EMBL" id="CP042430">
    <property type="protein sequence ID" value="QEC46136.1"/>
    <property type="molecule type" value="Genomic_DNA"/>
</dbReference>